<evidence type="ECO:0000313" key="3">
    <source>
        <dbReference type="Proteomes" id="UP000295328"/>
    </source>
</evidence>
<dbReference type="Proteomes" id="UP000295328">
    <property type="component" value="Unassembled WGS sequence"/>
</dbReference>
<name>A0A4R6BLS0_9STAP</name>
<protein>
    <submittedName>
        <fullName evidence="2">Uncharacterized protein</fullName>
    </submittedName>
</protein>
<dbReference type="AlphaFoldDB" id="A0A4R6BLS0"/>
<accession>A0A4R6BLS0</accession>
<proteinExistence type="predicted"/>
<keyword evidence="1" id="KW-0472">Membrane</keyword>
<reference evidence="2 3" key="1">
    <citation type="submission" date="2019-01" db="EMBL/GenBank/DDBJ databases">
        <title>Draft genome sequences of the type strains of six Macrococcus species.</title>
        <authorList>
            <person name="Mazhar S."/>
            <person name="Altermann E."/>
            <person name="Hill C."/>
            <person name="Mcauliffe O."/>
        </authorList>
    </citation>
    <scope>NUCLEOTIDE SEQUENCE [LARGE SCALE GENOMIC DNA]</scope>
    <source>
        <strain evidence="2 3">CCM4809</strain>
    </source>
</reference>
<evidence type="ECO:0000256" key="1">
    <source>
        <dbReference type="SAM" id="Phobius"/>
    </source>
</evidence>
<evidence type="ECO:0000313" key="2">
    <source>
        <dbReference type="EMBL" id="TDM02749.1"/>
    </source>
</evidence>
<keyword evidence="1" id="KW-0812">Transmembrane</keyword>
<feature type="transmembrane region" description="Helical" evidence="1">
    <location>
        <begin position="6"/>
        <end position="23"/>
    </location>
</feature>
<organism evidence="2 3">
    <name type="scientific">Macrococcus hajekii</name>
    <dbReference type="NCBI Taxonomy" id="198482"/>
    <lineage>
        <taxon>Bacteria</taxon>
        <taxon>Bacillati</taxon>
        <taxon>Bacillota</taxon>
        <taxon>Bacilli</taxon>
        <taxon>Bacillales</taxon>
        <taxon>Staphylococcaceae</taxon>
        <taxon>Macrococcus</taxon>
    </lineage>
</organism>
<keyword evidence="3" id="KW-1185">Reference proteome</keyword>
<dbReference type="RefSeq" id="WP_133428838.1">
    <property type="nucleotide sequence ID" value="NZ_BMCC01000002.1"/>
</dbReference>
<comment type="caution">
    <text evidence="2">The sequence shown here is derived from an EMBL/GenBank/DDBJ whole genome shotgun (WGS) entry which is preliminary data.</text>
</comment>
<dbReference type="EMBL" id="SCWE01000001">
    <property type="protein sequence ID" value="TDM02749.1"/>
    <property type="molecule type" value="Genomic_DNA"/>
</dbReference>
<sequence>MGFHYAILLLLGIGLMIFGCTYKKNLNVKVISIVCSVLMIAASLLLLLPGSSEILDILINQ</sequence>
<keyword evidence="1" id="KW-1133">Transmembrane helix</keyword>
<feature type="transmembrane region" description="Helical" evidence="1">
    <location>
        <begin position="30"/>
        <end position="48"/>
    </location>
</feature>
<gene>
    <name evidence="2" type="ORF">ERX37_01270</name>
</gene>